<dbReference type="PANTHER" id="PTHR33507:SF3">
    <property type="entry name" value="INNER MEMBRANE PROTEIN YBBJ"/>
    <property type="match status" value="1"/>
</dbReference>
<keyword evidence="4 5" id="KW-0472">Membrane</keyword>
<evidence type="ECO:0000256" key="6">
    <source>
        <dbReference type="SAM" id="SignalP"/>
    </source>
</evidence>
<dbReference type="Gene3D" id="2.40.50.140">
    <property type="entry name" value="Nucleic acid-binding proteins"/>
    <property type="match status" value="1"/>
</dbReference>
<dbReference type="InterPro" id="IPR052165">
    <property type="entry name" value="Membrane_assoc_protease"/>
</dbReference>
<evidence type="ECO:0000256" key="3">
    <source>
        <dbReference type="ARBA" id="ARBA00022989"/>
    </source>
</evidence>
<keyword evidence="2 5" id="KW-0812">Transmembrane</keyword>
<proteinExistence type="predicted"/>
<dbReference type="InterPro" id="IPR012340">
    <property type="entry name" value="NA-bd_OB-fold"/>
</dbReference>
<dbReference type="EMBL" id="JAUHLN010000003">
    <property type="protein sequence ID" value="MDN4074809.1"/>
    <property type="molecule type" value="Genomic_DNA"/>
</dbReference>
<evidence type="ECO:0000259" key="7">
    <source>
        <dbReference type="Pfam" id="PF01957"/>
    </source>
</evidence>
<dbReference type="Gene3D" id="3.90.226.10">
    <property type="entry name" value="2-enoyl-CoA Hydratase, Chain A, domain 1"/>
    <property type="match status" value="1"/>
</dbReference>
<dbReference type="Pfam" id="PF01957">
    <property type="entry name" value="NfeD"/>
    <property type="match status" value="1"/>
</dbReference>
<dbReference type="SUPFAM" id="SSF141322">
    <property type="entry name" value="NfeD domain-like"/>
    <property type="match status" value="1"/>
</dbReference>
<evidence type="ECO:0000313" key="11">
    <source>
        <dbReference type="Proteomes" id="UP001168694"/>
    </source>
</evidence>
<keyword evidence="3 5" id="KW-1133">Transmembrane helix</keyword>
<dbReference type="CDD" id="cd07021">
    <property type="entry name" value="Clp_protease_NfeD_like"/>
    <property type="match status" value="1"/>
</dbReference>
<keyword evidence="6" id="KW-0732">Signal</keyword>
<gene>
    <name evidence="10" type="ORF">QYF49_17670</name>
</gene>
<dbReference type="SUPFAM" id="SSF52096">
    <property type="entry name" value="ClpP/crotonase"/>
    <property type="match status" value="1"/>
</dbReference>
<feature type="transmembrane region" description="Helical" evidence="5">
    <location>
        <begin position="231"/>
        <end position="251"/>
    </location>
</feature>
<evidence type="ECO:0000259" key="8">
    <source>
        <dbReference type="Pfam" id="PF24961"/>
    </source>
</evidence>
<evidence type="ECO:0000313" key="10">
    <source>
        <dbReference type="EMBL" id="MDN4074809.1"/>
    </source>
</evidence>
<feature type="domain" description="NfeD-like C-terminal" evidence="7">
    <location>
        <begin position="380"/>
        <end position="434"/>
    </location>
</feature>
<comment type="caution">
    <text evidence="10">The sequence shown here is derived from an EMBL/GenBank/DDBJ whole genome shotgun (WGS) entry which is preliminary data.</text>
</comment>
<feature type="domain" description="NfeD1b N-terminal" evidence="9">
    <location>
        <begin position="32"/>
        <end position="219"/>
    </location>
</feature>
<reference evidence="10" key="1">
    <citation type="submission" date="2023-06" db="EMBL/GenBank/DDBJ databases">
        <title>Draft Genome Sequences of Representative Paenibacillus Polymyxa, Bacillus cereus, Fictibacillus sp., and Brevibacillus agri Strains Isolated from Amazonian Dark Earth.</title>
        <authorList>
            <person name="Pellegrinetti T.A."/>
            <person name="Cunha I.C.M."/>
            <person name="Chaves M.G."/>
            <person name="Freitas A.S."/>
            <person name="Silva A.V.R."/>
            <person name="Tsai S.M."/>
            <person name="Mendes L.W."/>
        </authorList>
    </citation>
    <scope>NUCLEOTIDE SEQUENCE</scope>
    <source>
        <strain evidence="10">CENA-BCM004</strain>
    </source>
</reference>
<dbReference type="PANTHER" id="PTHR33507">
    <property type="entry name" value="INNER MEMBRANE PROTEIN YBBJ"/>
    <property type="match status" value="1"/>
</dbReference>
<accession>A0ABT8EAB3</accession>
<dbReference type="Proteomes" id="UP001168694">
    <property type="component" value="Unassembled WGS sequence"/>
</dbReference>
<keyword evidence="11" id="KW-1185">Reference proteome</keyword>
<comment type="subcellular location">
    <subcellularLocation>
        <location evidence="1">Membrane</location>
        <topology evidence="1">Multi-pass membrane protein</topology>
    </subcellularLocation>
</comment>
<sequence>MRFGRFIFFLAIIIIPLMASVQPASGEGSGQKVYVIPVQQEIERGLEAFLKRSIKDAENAGADHIIFEINTPGGRVDSASKIAEIIRDTKIPTTAYIVKEAFSAGAYIALNADEIVMKPSTAIGSAAVIDSRGNTAGKKAKSAWIAEMEAAAELNNRDPKYARAMADDDMEIRELGLKRGELLTMTANQAVKVGYAERIVNNRSELLSYLKLEDASVTKEKQSLAEKVARFVTNPVVVPILLSVGFLGMVIELFTAGFGIAGIIGISSMFLYFFGHLLAGLAGWESIALFILGIILLLLEVFVPGGIVGILGLAAVIASLVMAAGSITSIVTSMGIALLVTILGAFLFLKFFGYKGPLRKLVLFDSTSTEKGYISSKQRQDLTGRIAESITPLRPSGTAELDGEYLDVVTEGSFIQKGKPVRIVKVQGSRIVVREMKDYHEGGM</sequence>
<dbReference type="InterPro" id="IPR056739">
    <property type="entry name" value="NfeD_membrane"/>
</dbReference>
<dbReference type="InterPro" id="IPR029045">
    <property type="entry name" value="ClpP/crotonase-like_dom_sf"/>
</dbReference>
<feature type="domain" description="NfeD integral membrane" evidence="8">
    <location>
        <begin position="237"/>
        <end position="350"/>
    </location>
</feature>
<protein>
    <submittedName>
        <fullName evidence="10">Nodulation protein NfeD</fullName>
    </submittedName>
</protein>
<evidence type="ECO:0000256" key="1">
    <source>
        <dbReference type="ARBA" id="ARBA00004141"/>
    </source>
</evidence>
<dbReference type="Pfam" id="PF24961">
    <property type="entry name" value="NfeD_membrane"/>
    <property type="match status" value="1"/>
</dbReference>
<dbReference type="RefSeq" id="WP_290400913.1">
    <property type="nucleotide sequence ID" value="NZ_JAUHLN010000003.1"/>
</dbReference>
<organism evidence="10 11">
    <name type="scientific">Fictibacillus terranigra</name>
    <dbReference type="NCBI Taxonomy" id="3058424"/>
    <lineage>
        <taxon>Bacteria</taxon>
        <taxon>Bacillati</taxon>
        <taxon>Bacillota</taxon>
        <taxon>Bacilli</taxon>
        <taxon>Bacillales</taxon>
        <taxon>Fictibacillaceae</taxon>
        <taxon>Fictibacillus</taxon>
    </lineage>
</organism>
<name>A0ABT8EAB3_9BACL</name>
<evidence type="ECO:0000256" key="5">
    <source>
        <dbReference type="SAM" id="Phobius"/>
    </source>
</evidence>
<evidence type="ECO:0000256" key="2">
    <source>
        <dbReference type="ARBA" id="ARBA00022692"/>
    </source>
</evidence>
<feature type="transmembrane region" description="Helical" evidence="5">
    <location>
        <begin position="306"/>
        <end position="324"/>
    </location>
</feature>
<feature type="transmembrane region" description="Helical" evidence="5">
    <location>
        <begin position="281"/>
        <end position="299"/>
    </location>
</feature>
<feature type="signal peptide" evidence="6">
    <location>
        <begin position="1"/>
        <end position="19"/>
    </location>
</feature>
<dbReference type="Pfam" id="PF25145">
    <property type="entry name" value="NfeD1b_N"/>
    <property type="match status" value="1"/>
</dbReference>
<feature type="transmembrane region" description="Helical" evidence="5">
    <location>
        <begin position="330"/>
        <end position="352"/>
    </location>
</feature>
<feature type="chain" id="PRO_5047020859" evidence="6">
    <location>
        <begin position="20"/>
        <end position="444"/>
    </location>
</feature>
<dbReference type="InterPro" id="IPR002810">
    <property type="entry name" value="NfeD-like_C"/>
</dbReference>
<dbReference type="InterPro" id="IPR056738">
    <property type="entry name" value="NfeD1b_N"/>
</dbReference>
<evidence type="ECO:0000256" key="4">
    <source>
        <dbReference type="ARBA" id="ARBA00023136"/>
    </source>
</evidence>
<evidence type="ECO:0000259" key="9">
    <source>
        <dbReference type="Pfam" id="PF25145"/>
    </source>
</evidence>